<keyword evidence="8" id="KW-0067">ATP-binding</keyword>
<keyword evidence="7" id="KW-0547">Nucleotide-binding</keyword>
<feature type="compositionally biased region" description="Polar residues" evidence="12">
    <location>
        <begin position="512"/>
        <end position="521"/>
    </location>
</feature>
<comment type="similarity">
    <text evidence="3">Belongs to the mab-21 family.</text>
</comment>
<protein>
    <submittedName>
        <fullName evidence="15">Uncharacterized protein</fullName>
    </submittedName>
</protein>
<evidence type="ECO:0000256" key="12">
    <source>
        <dbReference type="SAM" id="MobiDB-lite"/>
    </source>
</evidence>
<dbReference type="InterPro" id="IPR046903">
    <property type="entry name" value="Mab-21-like_nuc_Trfase"/>
</dbReference>
<comment type="cofactor">
    <cofactor evidence="2">
        <name>Mg(2+)</name>
        <dbReference type="ChEBI" id="CHEBI:18420"/>
    </cofactor>
</comment>
<keyword evidence="10" id="KW-0342">GTP-binding</keyword>
<keyword evidence="5" id="KW-0548">Nucleotidyltransferase</keyword>
<dbReference type="Pfam" id="PF20266">
    <property type="entry name" value="Mab-21_C"/>
    <property type="match status" value="1"/>
</dbReference>
<dbReference type="InterPro" id="IPR046906">
    <property type="entry name" value="Mab-21_HhH/H2TH-like"/>
</dbReference>
<evidence type="ECO:0000256" key="11">
    <source>
        <dbReference type="ARBA" id="ARBA00023211"/>
    </source>
</evidence>
<evidence type="ECO:0000313" key="16">
    <source>
        <dbReference type="Proteomes" id="UP000007801"/>
    </source>
</evidence>
<proteinExistence type="inferred from homology"/>
<dbReference type="GO" id="GO:0061501">
    <property type="term" value="F:2',3'-cyclic GMP-AMP synthase activity"/>
    <property type="evidence" value="ECO:0007669"/>
    <property type="project" value="EnsemblMetazoa"/>
</dbReference>
<dbReference type="GO" id="GO:0098586">
    <property type="term" value="P:cellular response to virus"/>
    <property type="evidence" value="ECO:0007669"/>
    <property type="project" value="EnsemblMetazoa"/>
</dbReference>
<dbReference type="InterPro" id="IPR024810">
    <property type="entry name" value="MAB21L/cGLR"/>
</dbReference>
<dbReference type="OMA" id="ANLKSYH"/>
<keyword evidence="6" id="KW-0479">Metal-binding</keyword>
<dbReference type="KEGG" id="dan:6494365"/>
<feature type="domain" description="Mab-21-like HhH/H2TH-like" evidence="14">
    <location>
        <begin position="250"/>
        <end position="346"/>
    </location>
</feature>
<dbReference type="GO" id="GO:0140896">
    <property type="term" value="P:cGAS/STING signaling pathway"/>
    <property type="evidence" value="ECO:0007669"/>
    <property type="project" value="EnsemblMetazoa"/>
</dbReference>
<dbReference type="GO" id="GO:1902615">
    <property type="term" value="P:immune response involved in response to exogenous dsRNA"/>
    <property type="evidence" value="ECO:0007669"/>
    <property type="project" value="EnsemblMetazoa"/>
</dbReference>
<dbReference type="GeneID" id="6494365"/>
<dbReference type="Gene3D" id="3.30.460.90">
    <property type="match status" value="1"/>
</dbReference>
<evidence type="ECO:0000256" key="10">
    <source>
        <dbReference type="ARBA" id="ARBA00023134"/>
    </source>
</evidence>
<keyword evidence="4" id="KW-0808">Transferase</keyword>
<evidence type="ECO:0000256" key="3">
    <source>
        <dbReference type="ARBA" id="ARBA00008307"/>
    </source>
</evidence>
<accession>B3MCF2</accession>
<evidence type="ECO:0000256" key="2">
    <source>
        <dbReference type="ARBA" id="ARBA00001946"/>
    </source>
</evidence>
<dbReference type="AlphaFoldDB" id="B3MCF2"/>
<dbReference type="GO" id="GO:0140700">
    <property type="term" value="F:3',2'-cyclic GMP-AMP synthase activity"/>
    <property type="evidence" value="ECO:0007669"/>
    <property type="project" value="EnsemblMetazoa"/>
</dbReference>
<dbReference type="PhylomeDB" id="B3MCF2"/>
<reference evidence="15 16" key="1">
    <citation type="journal article" date="2007" name="Nature">
        <title>Evolution of genes and genomes on the Drosophila phylogeny.</title>
        <authorList>
            <consortium name="Drosophila 12 Genomes Consortium"/>
            <person name="Clark A.G."/>
            <person name="Eisen M.B."/>
            <person name="Smith D.R."/>
            <person name="Bergman C.M."/>
            <person name="Oliver B."/>
            <person name="Markow T.A."/>
            <person name="Kaufman T.C."/>
            <person name="Kellis M."/>
            <person name="Gelbart W."/>
            <person name="Iyer V.N."/>
            <person name="Pollard D.A."/>
            <person name="Sackton T.B."/>
            <person name="Larracuente A.M."/>
            <person name="Singh N.D."/>
            <person name="Abad J.P."/>
            <person name="Abt D.N."/>
            <person name="Adryan B."/>
            <person name="Aguade M."/>
            <person name="Akashi H."/>
            <person name="Anderson W.W."/>
            <person name="Aquadro C.F."/>
            <person name="Ardell D.H."/>
            <person name="Arguello R."/>
            <person name="Artieri C.G."/>
            <person name="Barbash D.A."/>
            <person name="Barker D."/>
            <person name="Barsanti P."/>
            <person name="Batterham P."/>
            <person name="Batzoglou S."/>
            <person name="Begun D."/>
            <person name="Bhutkar A."/>
            <person name="Blanco E."/>
            <person name="Bosak S.A."/>
            <person name="Bradley R.K."/>
            <person name="Brand A.D."/>
            <person name="Brent M.R."/>
            <person name="Brooks A.N."/>
            <person name="Brown R.H."/>
            <person name="Butlin R.K."/>
            <person name="Caggese C."/>
            <person name="Calvi B.R."/>
            <person name="Bernardo de Carvalho A."/>
            <person name="Caspi A."/>
            <person name="Castrezana S."/>
            <person name="Celniker S.E."/>
            <person name="Chang J.L."/>
            <person name="Chapple C."/>
            <person name="Chatterji S."/>
            <person name="Chinwalla A."/>
            <person name="Civetta A."/>
            <person name="Clifton S.W."/>
            <person name="Comeron J.M."/>
            <person name="Costello J.C."/>
            <person name="Coyne J.A."/>
            <person name="Daub J."/>
            <person name="David R.G."/>
            <person name="Delcher A.L."/>
            <person name="Delehaunty K."/>
            <person name="Do C.B."/>
            <person name="Ebling H."/>
            <person name="Edwards K."/>
            <person name="Eickbush T."/>
            <person name="Evans J.D."/>
            <person name="Filipski A."/>
            <person name="Findeiss S."/>
            <person name="Freyhult E."/>
            <person name="Fulton L."/>
            <person name="Fulton R."/>
            <person name="Garcia A.C."/>
            <person name="Gardiner A."/>
            <person name="Garfield D.A."/>
            <person name="Garvin B.E."/>
            <person name="Gibson G."/>
            <person name="Gilbert D."/>
            <person name="Gnerre S."/>
            <person name="Godfrey J."/>
            <person name="Good R."/>
            <person name="Gotea V."/>
            <person name="Gravely B."/>
            <person name="Greenberg A.J."/>
            <person name="Griffiths-Jones S."/>
            <person name="Gross S."/>
            <person name="Guigo R."/>
            <person name="Gustafson E.A."/>
            <person name="Haerty W."/>
            <person name="Hahn M.W."/>
            <person name="Halligan D.L."/>
            <person name="Halpern A.L."/>
            <person name="Halter G.M."/>
            <person name="Han M.V."/>
            <person name="Heger A."/>
            <person name="Hillier L."/>
            <person name="Hinrichs A.S."/>
            <person name="Holmes I."/>
            <person name="Hoskins R.A."/>
            <person name="Hubisz M.J."/>
            <person name="Hultmark D."/>
            <person name="Huntley M.A."/>
            <person name="Jaffe D.B."/>
            <person name="Jagadeeshan S."/>
            <person name="Jeck W.R."/>
            <person name="Johnson J."/>
            <person name="Jones C.D."/>
            <person name="Jordan W.C."/>
            <person name="Karpen G.H."/>
            <person name="Kataoka E."/>
            <person name="Keightley P.D."/>
            <person name="Kheradpour P."/>
            <person name="Kirkness E.F."/>
            <person name="Koerich L.B."/>
            <person name="Kristiansen K."/>
            <person name="Kudrna D."/>
            <person name="Kulathinal R.J."/>
            <person name="Kumar S."/>
            <person name="Kwok R."/>
            <person name="Lander E."/>
            <person name="Langley C.H."/>
            <person name="Lapoint R."/>
            <person name="Lazzaro B.P."/>
            <person name="Lee S.J."/>
            <person name="Levesque L."/>
            <person name="Li R."/>
            <person name="Lin C.F."/>
            <person name="Lin M.F."/>
            <person name="Lindblad-Toh K."/>
            <person name="Llopart A."/>
            <person name="Long M."/>
            <person name="Low L."/>
            <person name="Lozovsky E."/>
            <person name="Lu J."/>
            <person name="Luo M."/>
            <person name="Machado C.A."/>
            <person name="Makalowski W."/>
            <person name="Marzo M."/>
            <person name="Matsuda M."/>
            <person name="Matzkin L."/>
            <person name="McAllister B."/>
            <person name="McBride C.S."/>
            <person name="McKernan B."/>
            <person name="McKernan K."/>
            <person name="Mendez-Lago M."/>
            <person name="Minx P."/>
            <person name="Mollenhauer M.U."/>
            <person name="Montooth K."/>
            <person name="Mount S.M."/>
            <person name="Mu X."/>
            <person name="Myers E."/>
            <person name="Negre B."/>
            <person name="Newfeld S."/>
            <person name="Nielsen R."/>
            <person name="Noor M.A."/>
            <person name="O'Grady P."/>
            <person name="Pachter L."/>
            <person name="Papaceit M."/>
            <person name="Parisi M.J."/>
            <person name="Parisi M."/>
            <person name="Parts L."/>
            <person name="Pedersen J.S."/>
            <person name="Pesole G."/>
            <person name="Phillippy A.M."/>
            <person name="Ponting C.P."/>
            <person name="Pop M."/>
            <person name="Porcelli D."/>
            <person name="Powell J.R."/>
            <person name="Prohaska S."/>
            <person name="Pruitt K."/>
            <person name="Puig M."/>
            <person name="Quesneville H."/>
            <person name="Ram K.R."/>
            <person name="Rand D."/>
            <person name="Rasmussen M.D."/>
            <person name="Reed L.K."/>
            <person name="Reenan R."/>
            <person name="Reily A."/>
            <person name="Remington K.A."/>
            <person name="Rieger T.T."/>
            <person name="Ritchie M.G."/>
            <person name="Robin C."/>
            <person name="Rogers Y.H."/>
            <person name="Rohde C."/>
            <person name="Rozas J."/>
            <person name="Rubenfield M.J."/>
            <person name="Ruiz A."/>
            <person name="Russo S."/>
            <person name="Salzberg S.L."/>
            <person name="Sanchez-Gracia A."/>
            <person name="Saranga D.J."/>
            <person name="Sato H."/>
            <person name="Schaeffer S.W."/>
            <person name="Schatz M.C."/>
            <person name="Schlenke T."/>
            <person name="Schwartz R."/>
            <person name="Segarra C."/>
            <person name="Singh R.S."/>
            <person name="Sirot L."/>
            <person name="Sirota M."/>
            <person name="Sisneros N.B."/>
            <person name="Smith C.D."/>
            <person name="Smith T.F."/>
            <person name="Spieth J."/>
            <person name="Stage D.E."/>
            <person name="Stark A."/>
            <person name="Stephan W."/>
            <person name="Strausberg R.L."/>
            <person name="Strempel S."/>
            <person name="Sturgill D."/>
            <person name="Sutton G."/>
            <person name="Sutton G.G."/>
            <person name="Tao W."/>
            <person name="Teichmann S."/>
            <person name="Tobari Y.N."/>
            <person name="Tomimura Y."/>
            <person name="Tsolas J.M."/>
            <person name="Valente V.L."/>
            <person name="Venter E."/>
            <person name="Venter J.C."/>
            <person name="Vicario S."/>
            <person name="Vieira F.G."/>
            <person name="Vilella A.J."/>
            <person name="Villasante A."/>
            <person name="Walenz B."/>
            <person name="Wang J."/>
            <person name="Wasserman M."/>
            <person name="Watts T."/>
            <person name="Wilson D."/>
            <person name="Wilson R.K."/>
            <person name="Wing R.A."/>
            <person name="Wolfner M.F."/>
            <person name="Wong A."/>
            <person name="Wong G.K."/>
            <person name="Wu C.I."/>
            <person name="Wu G."/>
            <person name="Yamamoto D."/>
            <person name="Yang H.P."/>
            <person name="Yang S.P."/>
            <person name="Yorke J.A."/>
            <person name="Yoshida K."/>
            <person name="Zdobnov E."/>
            <person name="Zhang P."/>
            <person name="Zhang Y."/>
            <person name="Zimin A.V."/>
            <person name="Baldwin J."/>
            <person name="Abdouelleil A."/>
            <person name="Abdulkadir J."/>
            <person name="Abebe A."/>
            <person name="Abera B."/>
            <person name="Abreu J."/>
            <person name="Acer S.C."/>
            <person name="Aftuck L."/>
            <person name="Alexander A."/>
            <person name="An P."/>
            <person name="Anderson E."/>
            <person name="Anderson S."/>
            <person name="Arachi H."/>
            <person name="Azer M."/>
            <person name="Bachantsang P."/>
            <person name="Barry A."/>
            <person name="Bayul T."/>
            <person name="Berlin A."/>
            <person name="Bessette D."/>
            <person name="Bloom T."/>
            <person name="Blye J."/>
            <person name="Boguslavskiy L."/>
            <person name="Bonnet C."/>
            <person name="Boukhgalter B."/>
            <person name="Bourzgui I."/>
            <person name="Brown A."/>
            <person name="Cahill P."/>
            <person name="Channer S."/>
            <person name="Cheshatsang Y."/>
            <person name="Chuda L."/>
            <person name="Citroen M."/>
            <person name="Collymore A."/>
            <person name="Cooke P."/>
            <person name="Costello M."/>
            <person name="D'Aco K."/>
            <person name="Daza R."/>
            <person name="De Haan G."/>
            <person name="DeGray S."/>
            <person name="DeMaso C."/>
            <person name="Dhargay N."/>
            <person name="Dooley K."/>
            <person name="Dooley E."/>
            <person name="Doricent M."/>
            <person name="Dorje P."/>
            <person name="Dorjee K."/>
            <person name="Dupes A."/>
            <person name="Elong R."/>
            <person name="Falk J."/>
            <person name="Farina A."/>
            <person name="Faro S."/>
            <person name="Ferguson D."/>
            <person name="Fisher S."/>
            <person name="Foley C.D."/>
            <person name="Franke A."/>
            <person name="Friedrich D."/>
            <person name="Gadbois L."/>
            <person name="Gearin G."/>
            <person name="Gearin C.R."/>
            <person name="Giannoukos G."/>
            <person name="Goode T."/>
            <person name="Graham J."/>
            <person name="Grandbois E."/>
            <person name="Grewal S."/>
            <person name="Gyaltsen K."/>
            <person name="Hafez N."/>
            <person name="Hagos B."/>
            <person name="Hall J."/>
            <person name="Henson C."/>
            <person name="Hollinger A."/>
            <person name="Honan T."/>
            <person name="Huard M.D."/>
            <person name="Hughes L."/>
            <person name="Hurhula B."/>
            <person name="Husby M.E."/>
            <person name="Kamat A."/>
            <person name="Kanga B."/>
            <person name="Kashin S."/>
            <person name="Khazanovich D."/>
            <person name="Kisner P."/>
            <person name="Lance K."/>
            <person name="Lara M."/>
            <person name="Lee W."/>
            <person name="Lennon N."/>
            <person name="Letendre F."/>
            <person name="LeVine R."/>
            <person name="Lipovsky A."/>
            <person name="Liu X."/>
            <person name="Liu J."/>
            <person name="Liu S."/>
            <person name="Lokyitsang T."/>
            <person name="Lokyitsang Y."/>
            <person name="Lubonja R."/>
            <person name="Lui A."/>
            <person name="MacDonald P."/>
            <person name="Magnisalis V."/>
            <person name="Maru K."/>
            <person name="Matthews C."/>
            <person name="McCusker W."/>
            <person name="McDonough S."/>
            <person name="Mehta T."/>
            <person name="Meldrim J."/>
            <person name="Meneus L."/>
            <person name="Mihai O."/>
            <person name="Mihalev A."/>
            <person name="Mihova T."/>
            <person name="Mittelman R."/>
            <person name="Mlenga V."/>
            <person name="Montmayeur A."/>
            <person name="Mulrain L."/>
            <person name="Navidi A."/>
            <person name="Naylor J."/>
            <person name="Negash T."/>
            <person name="Nguyen T."/>
            <person name="Nguyen N."/>
            <person name="Nicol R."/>
            <person name="Norbu C."/>
            <person name="Norbu N."/>
            <person name="Novod N."/>
            <person name="O'Neill B."/>
            <person name="Osman S."/>
            <person name="Markiewicz E."/>
            <person name="Oyono O.L."/>
            <person name="Patti C."/>
            <person name="Phunkhang P."/>
            <person name="Pierre F."/>
            <person name="Priest M."/>
            <person name="Raghuraman S."/>
            <person name="Rege F."/>
            <person name="Reyes R."/>
            <person name="Rise C."/>
            <person name="Rogov P."/>
            <person name="Ross K."/>
            <person name="Ryan E."/>
            <person name="Settipalli S."/>
            <person name="Shea T."/>
            <person name="Sherpa N."/>
            <person name="Shi L."/>
            <person name="Shih D."/>
            <person name="Sparrow T."/>
            <person name="Spaulding J."/>
            <person name="Stalker J."/>
            <person name="Stange-Thomann N."/>
            <person name="Stavropoulos S."/>
            <person name="Stone C."/>
            <person name="Strader C."/>
            <person name="Tesfaye S."/>
            <person name="Thomson T."/>
            <person name="Thoulutsang Y."/>
            <person name="Thoulutsang D."/>
            <person name="Topham K."/>
            <person name="Topping I."/>
            <person name="Tsamla T."/>
            <person name="Vassiliev H."/>
            <person name="Vo A."/>
            <person name="Wangchuk T."/>
            <person name="Wangdi T."/>
            <person name="Weiand M."/>
            <person name="Wilkinson J."/>
            <person name="Wilson A."/>
            <person name="Yadav S."/>
            <person name="Young G."/>
            <person name="Yu Q."/>
            <person name="Zembek L."/>
            <person name="Zhong D."/>
            <person name="Zimmer A."/>
            <person name="Zwirko Z."/>
            <person name="Jaffe D.B."/>
            <person name="Alvarez P."/>
            <person name="Brockman W."/>
            <person name="Butler J."/>
            <person name="Chin C."/>
            <person name="Gnerre S."/>
            <person name="Grabherr M."/>
            <person name="Kleber M."/>
            <person name="Mauceli E."/>
            <person name="MacCallum I."/>
        </authorList>
    </citation>
    <scope>NUCLEOTIDE SEQUENCE [LARGE SCALE GENOMIC DNA]</scope>
    <source>
        <strain evidence="16">Tucson 14024-0371.13</strain>
    </source>
</reference>
<dbReference type="PANTHER" id="PTHR10656">
    <property type="entry name" value="CELL FATE DETERMINING PROTEIN MAB21-RELATED"/>
    <property type="match status" value="1"/>
</dbReference>
<name>B3MCF2_DROAN</name>
<evidence type="ECO:0000256" key="6">
    <source>
        <dbReference type="ARBA" id="ARBA00022723"/>
    </source>
</evidence>
<evidence type="ECO:0000259" key="14">
    <source>
        <dbReference type="Pfam" id="PF20266"/>
    </source>
</evidence>
<sequence>MAKNLEANLIEVNGKFINFDQHREEYTQHYDALRKELYTQLRSNKVLDKLLKGHTLGGSYGDNLKVAMPNEFDLVIHLVFPENDKIIVKADPRKPGNVTLDMTKVMEVIGKQEHNKLVFEQLQKMVNRNQLLCEDKLQSWLQGVMTQALAKMGKQIKVGSVVSPLSYKKSGPAHTIDVKGRYEYSVDFVPAIRLKADQCVLGPQQRRHFGTTPHWDAIPKPMKPPLPENISFRASYYDAEKGLLQGKNNLKNSIRLMKRLRDKKNNMTNLKSYYIKTLFLWEVTKQDPKYWQKPMTEIVIEMLDRLGNTLRLTSSKGKLLFFWDPKLDMFADLTANQRQAMFNCVSKTQYIFRRGDGNLTEDIVKRVQTYFNTPITRGIENIPDNSQCLQAVAAEEDSKAKAPTPKPGTQVASSGNGAKPKDPPTISPKAKQNNALPNQNTAKAAQPNQRNPNGNAQKAAPAQPKEQAEKQPKLPIKPNPKPSAQKVPVPVQPNQSKPNPPIKAESGAQPDAKNQNPSQRPGTKPQLEPAVEGKNGESSCSIN</sequence>
<evidence type="ECO:0000256" key="7">
    <source>
        <dbReference type="ARBA" id="ARBA00022741"/>
    </source>
</evidence>
<dbReference type="eggNOG" id="ENOG502S61H">
    <property type="taxonomic scope" value="Eukaryota"/>
</dbReference>
<evidence type="ECO:0000256" key="8">
    <source>
        <dbReference type="ARBA" id="ARBA00022840"/>
    </source>
</evidence>
<dbReference type="GO" id="GO:0005525">
    <property type="term" value="F:GTP binding"/>
    <property type="evidence" value="ECO:0007669"/>
    <property type="project" value="UniProtKB-KW"/>
</dbReference>
<dbReference type="EMBL" id="CH902619">
    <property type="protein sequence ID" value="EDV37276.1"/>
    <property type="molecule type" value="Genomic_DNA"/>
</dbReference>
<keyword evidence="11" id="KW-0464">Manganese</keyword>
<evidence type="ECO:0000313" key="15">
    <source>
        <dbReference type="EMBL" id="EDV37276.1"/>
    </source>
</evidence>
<comment type="cofactor">
    <cofactor evidence="1">
        <name>Mn(2+)</name>
        <dbReference type="ChEBI" id="CHEBI:29035"/>
    </cofactor>
</comment>
<evidence type="ECO:0000256" key="1">
    <source>
        <dbReference type="ARBA" id="ARBA00001936"/>
    </source>
</evidence>
<dbReference type="SMART" id="SM01265">
    <property type="entry name" value="Mab-21"/>
    <property type="match status" value="1"/>
</dbReference>
<gene>
    <name evidence="15" type="primary">Dana\GF11501</name>
    <name evidence="15" type="synonym">dana_GLEANR_11554</name>
    <name evidence="15" type="ORF">GF11501</name>
</gene>
<feature type="domain" description="Mab-21-like nucleotidyltransferase" evidence="13">
    <location>
        <begin position="60"/>
        <end position="246"/>
    </location>
</feature>
<dbReference type="GO" id="GO:0046872">
    <property type="term" value="F:metal ion binding"/>
    <property type="evidence" value="ECO:0007669"/>
    <property type="project" value="UniProtKB-KW"/>
</dbReference>
<dbReference type="Proteomes" id="UP000007801">
    <property type="component" value="Unassembled WGS sequence"/>
</dbReference>
<dbReference type="Pfam" id="PF03281">
    <property type="entry name" value="Mab-21"/>
    <property type="match status" value="1"/>
</dbReference>
<dbReference type="GO" id="GO:0051607">
    <property type="term" value="P:defense response to virus"/>
    <property type="evidence" value="ECO:0007669"/>
    <property type="project" value="EnsemblMetazoa"/>
</dbReference>
<organism evidence="15 16">
    <name type="scientific">Drosophila ananassae</name>
    <name type="common">Fruit fly</name>
    <dbReference type="NCBI Taxonomy" id="7217"/>
    <lineage>
        <taxon>Eukaryota</taxon>
        <taxon>Metazoa</taxon>
        <taxon>Ecdysozoa</taxon>
        <taxon>Arthropoda</taxon>
        <taxon>Hexapoda</taxon>
        <taxon>Insecta</taxon>
        <taxon>Pterygota</taxon>
        <taxon>Neoptera</taxon>
        <taxon>Endopterygota</taxon>
        <taxon>Diptera</taxon>
        <taxon>Brachycera</taxon>
        <taxon>Muscomorpha</taxon>
        <taxon>Ephydroidea</taxon>
        <taxon>Drosophilidae</taxon>
        <taxon>Drosophila</taxon>
        <taxon>Sophophora</taxon>
    </lineage>
</organism>
<dbReference type="HOGENOM" id="CLU_034978_0_0_1"/>
<dbReference type="GO" id="GO:0003725">
    <property type="term" value="F:double-stranded RNA binding"/>
    <property type="evidence" value="ECO:0007669"/>
    <property type="project" value="EnsemblMetazoa"/>
</dbReference>
<dbReference type="PANTHER" id="PTHR10656:SF42">
    <property type="entry name" value="CYCLIC GMP-AMP SYNTHASE-LIKE PROTEIN-RELATED"/>
    <property type="match status" value="1"/>
</dbReference>
<keyword evidence="9" id="KW-0460">Magnesium</keyword>
<dbReference type="OrthoDB" id="7249367at2759"/>
<evidence type="ECO:0000256" key="4">
    <source>
        <dbReference type="ARBA" id="ARBA00022679"/>
    </source>
</evidence>
<dbReference type="FunCoup" id="B3MCF2">
    <property type="interactions" value="8"/>
</dbReference>
<feature type="region of interest" description="Disordered" evidence="12">
    <location>
        <begin position="393"/>
        <end position="543"/>
    </location>
</feature>
<evidence type="ECO:0000259" key="13">
    <source>
        <dbReference type="Pfam" id="PF03281"/>
    </source>
</evidence>
<dbReference type="InParanoid" id="B3MCF2"/>
<dbReference type="Gene3D" id="1.10.1410.40">
    <property type="match status" value="1"/>
</dbReference>
<keyword evidence="16" id="KW-1185">Reference proteome</keyword>
<dbReference type="GO" id="GO:0005524">
    <property type="term" value="F:ATP binding"/>
    <property type="evidence" value="ECO:0007669"/>
    <property type="project" value="UniProtKB-KW"/>
</dbReference>
<evidence type="ECO:0000256" key="5">
    <source>
        <dbReference type="ARBA" id="ARBA00022695"/>
    </source>
</evidence>
<feature type="compositionally biased region" description="Polar residues" evidence="12">
    <location>
        <begin position="430"/>
        <end position="455"/>
    </location>
</feature>
<feature type="compositionally biased region" description="Low complexity" evidence="12">
    <location>
        <begin position="456"/>
        <end position="465"/>
    </location>
</feature>
<evidence type="ECO:0000256" key="9">
    <source>
        <dbReference type="ARBA" id="ARBA00022842"/>
    </source>
</evidence>
<dbReference type="CTD" id="36744"/>